<name>A0A1X3DG30_9NEIS</name>
<gene>
    <name evidence="1" type="ORF">BWD09_02315</name>
</gene>
<keyword evidence="2" id="KW-1185">Reference proteome</keyword>
<dbReference type="Proteomes" id="UP000193118">
    <property type="component" value="Unassembled WGS sequence"/>
</dbReference>
<evidence type="ECO:0008006" key="3">
    <source>
        <dbReference type="Google" id="ProtNLM"/>
    </source>
</evidence>
<dbReference type="GeneID" id="94579803"/>
<reference evidence="2" key="1">
    <citation type="submission" date="2017-01" db="EMBL/GenBank/DDBJ databases">
        <authorList>
            <person name="Wolfgang W.J."/>
            <person name="Cole J."/>
            <person name="Wroblewski D."/>
            <person name="Mcginnis J."/>
            <person name="Musser K.A."/>
        </authorList>
    </citation>
    <scope>NUCLEOTIDE SEQUENCE [LARGE SCALE GENOMIC DNA]</scope>
    <source>
        <strain evidence="2">DSM 19151</strain>
    </source>
</reference>
<sequence length="98" mass="10643">MQMQIQGQIMGVKRFNGQIDGKTFDYCRVIVATPLDASQGNALGSSATEYDFGGSVNFEQFKGASFPFEANLTVELVTNGKSQKLKIIGFQPKTQSKG</sequence>
<organism evidence="1 2">
    <name type="scientific">Neisseria dentiae</name>
    <dbReference type="NCBI Taxonomy" id="194197"/>
    <lineage>
        <taxon>Bacteria</taxon>
        <taxon>Pseudomonadati</taxon>
        <taxon>Pseudomonadota</taxon>
        <taxon>Betaproteobacteria</taxon>
        <taxon>Neisseriales</taxon>
        <taxon>Neisseriaceae</taxon>
        <taxon>Neisseria</taxon>
    </lineage>
</organism>
<accession>A0A1X3DG30</accession>
<dbReference type="EMBL" id="MTBO01000002">
    <property type="protein sequence ID" value="OSI18661.1"/>
    <property type="molecule type" value="Genomic_DNA"/>
</dbReference>
<protein>
    <recommendedName>
        <fullName evidence="3">Phage associated protein</fullName>
    </recommendedName>
</protein>
<dbReference type="OrthoDB" id="6710339at2"/>
<evidence type="ECO:0000313" key="1">
    <source>
        <dbReference type="EMBL" id="OSI18661.1"/>
    </source>
</evidence>
<dbReference type="AlphaFoldDB" id="A0A1X3DG30"/>
<dbReference type="RefSeq" id="WP_085365119.1">
    <property type="nucleotide sequence ID" value="NZ_CAUJPZ010000001.1"/>
</dbReference>
<comment type="caution">
    <text evidence="1">The sequence shown here is derived from an EMBL/GenBank/DDBJ whole genome shotgun (WGS) entry which is preliminary data.</text>
</comment>
<dbReference type="STRING" id="194197.BWD09_02315"/>
<proteinExistence type="predicted"/>
<evidence type="ECO:0000313" key="2">
    <source>
        <dbReference type="Proteomes" id="UP000193118"/>
    </source>
</evidence>